<evidence type="ECO:0000256" key="1">
    <source>
        <dbReference type="ARBA" id="ARBA00008987"/>
    </source>
</evidence>
<dbReference type="PROSITE" id="PS51352">
    <property type="entry name" value="THIOREDOXIN_2"/>
    <property type="match status" value="1"/>
</dbReference>
<evidence type="ECO:0000256" key="6">
    <source>
        <dbReference type="NCBIfam" id="TIGR01068"/>
    </source>
</evidence>
<evidence type="ECO:0000256" key="5">
    <source>
        <dbReference type="ARBA" id="ARBA00023284"/>
    </source>
</evidence>
<dbReference type="Gene3D" id="3.40.30.10">
    <property type="entry name" value="Glutaredoxin"/>
    <property type="match status" value="1"/>
</dbReference>
<dbReference type="SUPFAM" id="SSF52833">
    <property type="entry name" value="Thioredoxin-like"/>
    <property type="match status" value="1"/>
</dbReference>
<gene>
    <name evidence="11" type="primary">trxA</name>
    <name evidence="11" type="ORF">CEN46_19935</name>
</gene>
<feature type="site" description="Contributes to redox potential value" evidence="8">
    <location>
        <position position="33"/>
    </location>
</feature>
<dbReference type="PANTHER" id="PTHR45663:SF11">
    <property type="entry name" value="GEO12009P1"/>
    <property type="match status" value="1"/>
</dbReference>
<dbReference type="AlphaFoldDB" id="A0A2N6L9B1"/>
<dbReference type="GO" id="GO:0015035">
    <property type="term" value="F:protein-disulfide reductase activity"/>
    <property type="evidence" value="ECO:0007669"/>
    <property type="project" value="UniProtKB-UniRule"/>
</dbReference>
<keyword evidence="5 9" id="KW-0676">Redox-active center</keyword>
<organism evidence="11 12">
    <name type="scientific">Fischerella thermalis CCMEE 5318</name>
    <dbReference type="NCBI Taxonomy" id="2019666"/>
    <lineage>
        <taxon>Bacteria</taxon>
        <taxon>Bacillati</taxon>
        <taxon>Cyanobacteriota</taxon>
        <taxon>Cyanophyceae</taxon>
        <taxon>Nostocales</taxon>
        <taxon>Hapalosiphonaceae</taxon>
        <taxon>Fischerella</taxon>
    </lineage>
</organism>
<dbReference type="CDD" id="cd02947">
    <property type="entry name" value="TRX_family"/>
    <property type="match status" value="1"/>
</dbReference>
<evidence type="ECO:0000256" key="8">
    <source>
        <dbReference type="PIRSR" id="PIRSR000077-1"/>
    </source>
</evidence>
<dbReference type="EMBL" id="NMQE01000655">
    <property type="protein sequence ID" value="PMB18890.1"/>
    <property type="molecule type" value="Genomic_DNA"/>
</dbReference>
<dbReference type="PANTHER" id="PTHR45663">
    <property type="entry name" value="GEO12009P1"/>
    <property type="match status" value="1"/>
</dbReference>
<feature type="active site" description="Nucleophile" evidence="8">
    <location>
        <position position="32"/>
    </location>
</feature>
<evidence type="ECO:0000256" key="4">
    <source>
        <dbReference type="ARBA" id="ARBA00023157"/>
    </source>
</evidence>
<feature type="disulfide bond" description="Redox-active" evidence="9">
    <location>
        <begin position="32"/>
        <end position="35"/>
    </location>
</feature>
<dbReference type="PROSITE" id="PS00194">
    <property type="entry name" value="THIOREDOXIN_1"/>
    <property type="match status" value="1"/>
</dbReference>
<dbReference type="PIRSF" id="PIRSF000077">
    <property type="entry name" value="Thioredoxin"/>
    <property type="match status" value="1"/>
</dbReference>
<keyword evidence="2" id="KW-0813">Transport</keyword>
<sequence>MHMAKAITQSEWQAEVLNSPVPVLVDFWAVWCGPCRLIAPIVEELAHQYEGKLKVYKVDVDQEQSLAMQYGIMSIPTLLLFKNGQVVEQIVGALPKGAIEQRIAKHL</sequence>
<comment type="similarity">
    <text evidence="1 7">Belongs to the thioredoxin family.</text>
</comment>
<dbReference type="InterPro" id="IPR036249">
    <property type="entry name" value="Thioredoxin-like_sf"/>
</dbReference>
<dbReference type="Proteomes" id="UP000235081">
    <property type="component" value="Unassembled WGS sequence"/>
</dbReference>
<keyword evidence="3" id="KW-0249">Electron transport</keyword>
<dbReference type="FunFam" id="3.40.30.10:FF:000001">
    <property type="entry name" value="Thioredoxin"/>
    <property type="match status" value="1"/>
</dbReference>
<dbReference type="PRINTS" id="PR00421">
    <property type="entry name" value="THIOREDOXIN"/>
</dbReference>
<feature type="active site" description="Nucleophile" evidence="8">
    <location>
        <position position="35"/>
    </location>
</feature>
<proteinExistence type="inferred from homology"/>
<comment type="caution">
    <text evidence="11">The sequence shown here is derived from an EMBL/GenBank/DDBJ whole genome shotgun (WGS) entry which is preliminary data.</text>
</comment>
<feature type="site" description="Contributes to redox potential value" evidence="8">
    <location>
        <position position="34"/>
    </location>
</feature>
<dbReference type="InterPro" id="IPR017937">
    <property type="entry name" value="Thioredoxin_CS"/>
</dbReference>
<evidence type="ECO:0000259" key="10">
    <source>
        <dbReference type="PROSITE" id="PS51352"/>
    </source>
</evidence>
<dbReference type="GO" id="GO:0005829">
    <property type="term" value="C:cytosol"/>
    <property type="evidence" value="ECO:0007669"/>
    <property type="project" value="TreeGrafter"/>
</dbReference>
<name>A0A2N6L9B1_9CYAN</name>
<evidence type="ECO:0000256" key="3">
    <source>
        <dbReference type="ARBA" id="ARBA00022982"/>
    </source>
</evidence>
<dbReference type="Pfam" id="PF00085">
    <property type="entry name" value="Thioredoxin"/>
    <property type="match status" value="1"/>
</dbReference>
<feature type="domain" description="Thioredoxin" evidence="10">
    <location>
        <begin position="1"/>
        <end position="107"/>
    </location>
</feature>
<dbReference type="GO" id="GO:0045454">
    <property type="term" value="P:cell redox homeostasis"/>
    <property type="evidence" value="ECO:0007669"/>
    <property type="project" value="TreeGrafter"/>
</dbReference>
<feature type="site" description="Deprotonates C-terminal active site Cys" evidence="8">
    <location>
        <position position="26"/>
    </location>
</feature>
<evidence type="ECO:0000313" key="12">
    <source>
        <dbReference type="Proteomes" id="UP000235081"/>
    </source>
</evidence>
<evidence type="ECO:0000313" key="11">
    <source>
        <dbReference type="EMBL" id="PMB18890.1"/>
    </source>
</evidence>
<protein>
    <recommendedName>
        <fullName evidence="6 7">Thioredoxin</fullName>
    </recommendedName>
</protein>
<evidence type="ECO:0000256" key="9">
    <source>
        <dbReference type="PIRSR" id="PIRSR000077-4"/>
    </source>
</evidence>
<dbReference type="NCBIfam" id="TIGR01068">
    <property type="entry name" value="thioredoxin"/>
    <property type="match status" value="1"/>
</dbReference>
<reference evidence="11 12" key="1">
    <citation type="submission" date="2017-07" db="EMBL/GenBank/DDBJ databases">
        <title>Genomes of Fischerella (Mastigocladus) sp. strains.</title>
        <authorList>
            <person name="Miller S.R."/>
        </authorList>
    </citation>
    <scope>NUCLEOTIDE SEQUENCE [LARGE SCALE GENOMIC DNA]</scope>
    <source>
        <strain evidence="11 12">CCMEE 5318</strain>
    </source>
</reference>
<evidence type="ECO:0000256" key="2">
    <source>
        <dbReference type="ARBA" id="ARBA00022448"/>
    </source>
</evidence>
<dbReference type="InterPro" id="IPR005746">
    <property type="entry name" value="Thioredoxin"/>
</dbReference>
<evidence type="ECO:0000256" key="7">
    <source>
        <dbReference type="PIRNR" id="PIRNR000077"/>
    </source>
</evidence>
<keyword evidence="4 9" id="KW-1015">Disulfide bond</keyword>
<dbReference type="InterPro" id="IPR013766">
    <property type="entry name" value="Thioredoxin_domain"/>
</dbReference>
<accession>A0A2N6L9B1</accession>